<evidence type="ECO:0000313" key="2">
    <source>
        <dbReference type="EMBL" id="SIR46694.1"/>
    </source>
</evidence>
<dbReference type="PIRSF" id="PIRSF000441">
    <property type="entry name" value="CysE"/>
    <property type="match status" value="1"/>
</dbReference>
<name>A0A1N7B5V3_9FIRM</name>
<dbReference type="PANTHER" id="PTHR42811">
    <property type="entry name" value="SERINE ACETYLTRANSFERASE"/>
    <property type="match status" value="1"/>
</dbReference>
<dbReference type="STRING" id="56779.SAMN05421834_12830"/>
<comment type="catalytic activity">
    <reaction evidence="1">
        <text>L-serine + acetyl-CoA = O-acetyl-L-serine + CoA</text>
        <dbReference type="Rhea" id="RHEA:24560"/>
        <dbReference type="ChEBI" id="CHEBI:33384"/>
        <dbReference type="ChEBI" id="CHEBI:57287"/>
        <dbReference type="ChEBI" id="CHEBI:57288"/>
        <dbReference type="ChEBI" id="CHEBI:58340"/>
        <dbReference type="EC" id="2.3.1.30"/>
    </reaction>
</comment>
<reference evidence="3" key="1">
    <citation type="submission" date="2017-01" db="EMBL/GenBank/DDBJ databases">
        <authorList>
            <person name="Varghese N."/>
            <person name="Submissions S."/>
        </authorList>
    </citation>
    <scope>NUCLEOTIDE SEQUENCE [LARGE SCALE GENOMIC DNA]</scope>
    <source>
        <strain evidence="3">ATCC 700103</strain>
    </source>
</reference>
<gene>
    <name evidence="2" type="ORF">SAMN05421834_12830</name>
</gene>
<dbReference type="AlphaFoldDB" id="A0A1N7B5V3"/>
<protein>
    <recommendedName>
        <fullName evidence="1">Serine acetyltransferase</fullName>
        <ecNumber evidence="1">2.3.1.30</ecNumber>
    </recommendedName>
</protein>
<dbReference type="InterPro" id="IPR011004">
    <property type="entry name" value="Trimer_LpxA-like_sf"/>
</dbReference>
<dbReference type="SUPFAM" id="SSF51161">
    <property type="entry name" value="Trimeric LpxA-like enzymes"/>
    <property type="match status" value="1"/>
</dbReference>
<evidence type="ECO:0000313" key="3">
    <source>
        <dbReference type="Proteomes" id="UP000185669"/>
    </source>
</evidence>
<dbReference type="GO" id="GO:0006535">
    <property type="term" value="P:cysteine biosynthetic process from serine"/>
    <property type="evidence" value="ECO:0007669"/>
    <property type="project" value="InterPro"/>
</dbReference>
<evidence type="ECO:0000256" key="1">
    <source>
        <dbReference type="PIRNR" id="PIRNR000441"/>
    </source>
</evidence>
<keyword evidence="1" id="KW-0012">Acyltransferase</keyword>
<dbReference type="Gene3D" id="2.160.10.10">
    <property type="entry name" value="Hexapeptide repeat proteins"/>
    <property type="match status" value="1"/>
</dbReference>
<organism evidence="2 3">
    <name type="scientific">Halanaerobium kushneri</name>
    <dbReference type="NCBI Taxonomy" id="56779"/>
    <lineage>
        <taxon>Bacteria</taxon>
        <taxon>Bacillati</taxon>
        <taxon>Bacillota</taxon>
        <taxon>Clostridia</taxon>
        <taxon>Halanaerobiales</taxon>
        <taxon>Halanaerobiaceae</taxon>
        <taxon>Halanaerobium</taxon>
    </lineage>
</organism>
<dbReference type="Proteomes" id="UP000185669">
    <property type="component" value="Unassembled WGS sequence"/>
</dbReference>
<dbReference type="InterPro" id="IPR005881">
    <property type="entry name" value="Ser_O-AcTrfase"/>
</dbReference>
<keyword evidence="1 2" id="KW-0808">Transferase</keyword>
<comment type="similarity">
    <text evidence="1">Belongs to the transferase hexapeptide repeat family.</text>
</comment>
<keyword evidence="3" id="KW-1185">Reference proteome</keyword>
<dbReference type="GO" id="GO:0005737">
    <property type="term" value="C:cytoplasm"/>
    <property type="evidence" value="ECO:0007669"/>
    <property type="project" value="InterPro"/>
</dbReference>
<dbReference type="EC" id="2.3.1.30" evidence="1"/>
<proteinExistence type="inferred from homology"/>
<dbReference type="GO" id="GO:0009001">
    <property type="term" value="F:serine O-acetyltransferase activity"/>
    <property type="evidence" value="ECO:0007669"/>
    <property type="project" value="UniProtKB-EC"/>
</dbReference>
<sequence length="162" mass="18400">MNTLLDKIKKDFKINSFKSGIILFFYRLRNYTFLKDKKIMLLILNYFYKLLKVILNINSQISYKAKIGSNIRMPHMGQGVVISSKSIIGNNVTIFHQVTIGINENLKGKNQEIYIGNNCYISAGAKIISSKMGDNVVVGPNAVVYKDVENDSVVLNQVLYRK</sequence>
<accession>A0A1N7B5V3</accession>
<dbReference type="EMBL" id="FTNC01000028">
    <property type="protein sequence ID" value="SIR46694.1"/>
    <property type="molecule type" value="Genomic_DNA"/>
</dbReference>
<dbReference type="RefSeq" id="WP_200805252.1">
    <property type="nucleotide sequence ID" value="NZ_FTNC01000028.1"/>
</dbReference>